<evidence type="ECO:0000256" key="1">
    <source>
        <dbReference type="SAM" id="MobiDB-lite"/>
    </source>
</evidence>
<sequence length="102" mass="11923">MEEEMLTLQHAPDQRPTAGSRQRRQQQEEKYILSDDVGGIFLSLQCHGNTPSLYTTTPFLPRKTWKSHSQQTSLYMYKKRQSQEEVRIHSFSYSCAILSLEN</sequence>
<keyword evidence="3" id="KW-1185">Reference proteome</keyword>
<evidence type="ECO:0000313" key="2">
    <source>
        <dbReference type="EMBL" id="KAK4022022.1"/>
    </source>
</evidence>
<dbReference type="EMBL" id="JAOYFB010000037">
    <property type="protein sequence ID" value="KAK4022022.1"/>
    <property type="molecule type" value="Genomic_DNA"/>
</dbReference>
<comment type="caution">
    <text evidence="2">The sequence shown here is derived from an EMBL/GenBank/DDBJ whole genome shotgun (WGS) entry which is preliminary data.</text>
</comment>
<gene>
    <name evidence="2" type="ORF">OUZ56_007509</name>
</gene>
<organism evidence="2 3">
    <name type="scientific">Daphnia magna</name>
    <dbReference type="NCBI Taxonomy" id="35525"/>
    <lineage>
        <taxon>Eukaryota</taxon>
        <taxon>Metazoa</taxon>
        <taxon>Ecdysozoa</taxon>
        <taxon>Arthropoda</taxon>
        <taxon>Crustacea</taxon>
        <taxon>Branchiopoda</taxon>
        <taxon>Diplostraca</taxon>
        <taxon>Cladocera</taxon>
        <taxon>Anomopoda</taxon>
        <taxon>Daphniidae</taxon>
        <taxon>Daphnia</taxon>
    </lineage>
</organism>
<name>A0ABR0AA65_9CRUS</name>
<feature type="region of interest" description="Disordered" evidence="1">
    <location>
        <begin position="1"/>
        <end position="28"/>
    </location>
</feature>
<accession>A0ABR0AA65</accession>
<evidence type="ECO:0000313" key="3">
    <source>
        <dbReference type="Proteomes" id="UP001234178"/>
    </source>
</evidence>
<protein>
    <submittedName>
        <fullName evidence="2">Uncharacterized protein</fullName>
    </submittedName>
</protein>
<dbReference type="Proteomes" id="UP001234178">
    <property type="component" value="Unassembled WGS sequence"/>
</dbReference>
<proteinExistence type="predicted"/>
<reference evidence="2 3" key="1">
    <citation type="journal article" date="2023" name="Nucleic Acids Res.">
        <title>The hologenome of Daphnia magna reveals possible DNA methylation and microbiome-mediated evolution of the host genome.</title>
        <authorList>
            <person name="Chaturvedi A."/>
            <person name="Li X."/>
            <person name="Dhandapani V."/>
            <person name="Marshall H."/>
            <person name="Kissane S."/>
            <person name="Cuenca-Cambronero M."/>
            <person name="Asole G."/>
            <person name="Calvet F."/>
            <person name="Ruiz-Romero M."/>
            <person name="Marangio P."/>
            <person name="Guigo R."/>
            <person name="Rago D."/>
            <person name="Mirbahai L."/>
            <person name="Eastwood N."/>
            <person name="Colbourne J.K."/>
            <person name="Zhou J."/>
            <person name="Mallon E."/>
            <person name="Orsini L."/>
        </authorList>
    </citation>
    <scope>NUCLEOTIDE SEQUENCE [LARGE SCALE GENOMIC DNA]</scope>
    <source>
        <strain evidence="2">LRV0_1</strain>
    </source>
</reference>